<dbReference type="GO" id="GO:0003676">
    <property type="term" value="F:nucleic acid binding"/>
    <property type="evidence" value="ECO:0007669"/>
    <property type="project" value="InterPro"/>
</dbReference>
<dbReference type="STRING" id="3821.A0A151SEJ4"/>
<dbReference type="Gramene" id="C.cajan_24835.t">
    <property type="protein sequence ID" value="C.cajan_24835.t"/>
    <property type="gene ID" value="C.cajan_24835"/>
</dbReference>
<dbReference type="Gramene" id="C.cajan_24822.t">
    <property type="protein sequence ID" value="C.cajan_24822.t"/>
    <property type="gene ID" value="C.cajan_24822"/>
</dbReference>
<dbReference type="Pfam" id="PF13976">
    <property type="entry name" value="gag_pre-integrs"/>
    <property type="match status" value="1"/>
</dbReference>
<accession>A0A151SEE8</accession>
<dbReference type="PANTHER" id="PTHR42648">
    <property type="entry name" value="TRANSPOSASE, PUTATIVE-RELATED"/>
    <property type="match status" value="1"/>
</dbReference>
<accession>A0A151SEJ4</accession>
<dbReference type="Proteomes" id="UP000075243">
    <property type="component" value="Unassembled WGS sequence"/>
</dbReference>
<feature type="non-terminal residue" evidence="1">
    <location>
        <position position="1"/>
    </location>
</feature>
<evidence type="ECO:0000313" key="1">
    <source>
        <dbReference type="EMBL" id="KYP53111.1"/>
    </source>
</evidence>
<dbReference type="InterPro" id="IPR025724">
    <property type="entry name" value="GAG-pre-integrase_dom"/>
</dbReference>
<proteinExistence type="predicted"/>
<protein>
    <submittedName>
        <fullName evidence="1">Retrovirus-related Pol polyprotein from transposon TNT 1-94</fullName>
    </submittedName>
</protein>
<dbReference type="InterPro" id="IPR012337">
    <property type="entry name" value="RNaseH-like_sf"/>
</dbReference>
<name>A0A151SEJ4_CAJCA</name>
<dbReference type="EMBL" id="KQ483416">
    <property type="protein sequence ID" value="KYP53111.1"/>
    <property type="molecule type" value="Genomic_DNA"/>
</dbReference>
<sequence length="246" mass="28494">SNEVLLQAALGQDGLYKFFSLHIPSAQSKYYRFLVVNTISSVNTWHYRLGHPNKDTLRLVLHYFNVSKFNKIELELYSSCCMGKSHCLPSHTSLTVYYGPLELIYIDLWGPAAFTSFGGHNYYITFVDAYSKYTWLCFARHIVELCLTLHAHASLPFKFWDHAFSTTTYFINLECVFLGYFSHKGYKFLTYIDNIIMSKDVIFNEAIFCDNLSIVALSHNPILHARIKHMELGVFSDTLYPTYHNT</sequence>
<dbReference type="InterPro" id="IPR036397">
    <property type="entry name" value="RNaseH_sf"/>
</dbReference>
<reference evidence="1" key="1">
    <citation type="journal article" date="2012" name="Nat. Biotechnol.">
        <title>Draft genome sequence of pigeonpea (Cajanus cajan), an orphan legume crop of resource-poor farmers.</title>
        <authorList>
            <person name="Varshney R.K."/>
            <person name="Chen W."/>
            <person name="Li Y."/>
            <person name="Bharti A.K."/>
            <person name="Saxena R.K."/>
            <person name="Schlueter J.A."/>
            <person name="Donoghue M.T."/>
            <person name="Azam S."/>
            <person name="Fan G."/>
            <person name="Whaley A.M."/>
            <person name="Farmer A.D."/>
            <person name="Sheridan J."/>
            <person name="Iwata A."/>
            <person name="Tuteja R."/>
            <person name="Penmetsa R.V."/>
            <person name="Wu W."/>
            <person name="Upadhyaya H.D."/>
            <person name="Yang S.P."/>
            <person name="Shah T."/>
            <person name="Saxena K.B."/>
            <person name="Michael T."/>
            <person name="McCombie W.R."/>
            <person name="Yang B."/>
            <person name="Zhang G."/>
            <person name="Yang H."/>
            <person name="Wang J."/>
            <person name="Spillane C."/>
            <person name="Cook D.R."/>
            <person name="May G.D."/>
            <person name="Xu X."/>
            <person name="Jackson S.A."/>
        </authorList>
    </citation>
    <scope>NUCLEOTIDE SEQUENCE [LARGE SCALE GENOMIC DNA]</scope>
</reference>
<organism evidence="1 2">
    <name type="scientific">Cajanus cajan</name>
    <name type="common">Pigeon pea</name>
    <name type="synonym">Cajanus indicus</name>
    <dbReference type="NCBI Taxonomy" id="3821"/>
    <lineage>
        <taxon>Eukaryota</taxon>
        <taxon>Viridiplantae</taxon>
        <taxon>Streptophyta</taxon>
        <taxon>Embryophyta</taxon>
        <taxon>Tracheophyta</taxon>
        <taxon>Spermatophyta</taxon>
        <taxon>Magnoliopsida</taxon>
        <taxon>eudicotyledons</taxon>
        <taxon>Gunneridae</taxon>
        <taxon>Pentapetalae</taxon>
        <taxon>rosids</taxon>
        <taxon>fabids</taxon>
        <taxon>Fabales</taxon>
        <taxon>Fabaceae</taxon>
        <taxon>Papilionoideae</taxon>
        <taxon>50 kb inversion clade</taxon>
        <taxon>NPAAA clade</taxon>
        <taxon>indigoferoid/millettioid clade</taxon>
        <taxon>Phaseoleae</taxon>
        <taxon>Cajanus</taxon>
    </lineage>
</organism>
<dbReference type="Gene3D" id="3.30.420.10">
    <property type="entry name" value="Ribonuclease H-like superfamily/Ribonuclease H"/>
    <property type="match status" value="1"/>
</dbReference>
<evidence type="ECO:0000313" key="2">
    <source>
        <dbReference type="Proteomes" id="UP000075243"/>
    </source>
</evidence>
<keyword evidence="2" id="KW-1185">Reference proteome</keyword>
<dbReference type="AlphaFoldDB" id="A0A151SEJ4"/>
<gene>
    <name evidence="1" type="ORF">KK1_024933</name>
</gene>
<dbReference type="InterPro" id="IPR039537">
    <property type="entry name" value="Retrotran_Ty1/copia-like"/>
</dbReference>
<dbReference type="SUPFAM" id="SSF53098">
    <property type="entry name" value="Ribonuclease H-like"/>
    <property type="match status" value="1"/>
</dbReference>
<dbReference type="PANTHER" id="PTHR42648:SF26">
    <property type="entry name" value="INTEGRASE CATALYTIC DOMAIN-CONTAINING PROTEIN"/>
    <property type="match status" value="1"/>
</dbReference>